<dbReference type="PIRSF" id="PIRSF004491">
    <property type="entry name" value="FAD_Synth"/>
    <property type="match status" value="1"/>
</dbReference>
<sequence length="324" mass="35392">MRVLRGLNSPARAPAAVTIGNFDGMHRGHQALLRQLKAEAASRGLQPSVLTFAPHPREFFARKLAGSNASVPARLHTLREKLEALAAAGVAETRVCAFNEAFAALSPEDFVKQVLVDAMQAKHVLIGDDFRFGARRAGDFALLVSLGHQFGFTVSALDSQCLANERISSSQVRAALAAGDLQRAKALLGYPYAMEGRVIQGRQLGRTIGVPTANVQIRHNPLPLRGVFVVEVALDETKLAVPQKTRRYPGIANLGYRPTLGGDSRPLLEVHLFDFAGDLYGAHLDVRFLAKLRDEMTFANFEALTRQIRDDLSQARSFFESQPV</sequence>
<dbReference type="GO" id="GO:0009231">
    <property type="term" value="P:riboflavin biosynthetic process"/>
    <property type="evidence" value="ECO:0007669"/>
    <property type="project" value="InterPro"/>
</dbReference>
<keyword evidence="9 15" id="KW-0418">Kinase</keyword>
<feature type="domain" description="Riboflavin kinase" evidence="16">
    <location>
        <begin position="187"/>
        <end position="320"/>
    </location>
</feature>
<dbReference type="RefSeq" id="WP_162049508.1">
    <property type="nucleotide sequence ID" value="NZ_AP022345.1"/>
</dbReference>
<dbReference type="NCBIfam" id="NF004159">
    <property type="entry name" value="PRK05627.1-2"/>
    <property type="match status" value="1"/>
</dbReference>
<evidence type="ECO:0000256" key="10">
    <source>
        <dbReference type="ARBA" id="ARBA00022827"/>
    </source>
</evidence>
<comment type="pathway">
    <text evidence="2 15">Cofactor biosynthesis; FAD biosynthesis; FAD from FMN: step 1/1.</text>
</comment>
<dbReference type="InterPro" id="IPR023465">
    <property type="entry name" value="Riboflavin_kinase_dom_sf"/>
</dbReference>
<dbReference type="FunFam" id="3.40.50.620:FF:000021">
    <property type="entry name" value="Riboflavin biosynthesis protein"/>
    <property type="match status" value="1"/>
</dbReference>
<proteinExistence type="inferred from homology"/>
<evidence type="ECO:0000259" key="16">
    <source>
        <dbReference type="SMART" id="SM00904"/>
    </source>
</evidence>
<dbReference type="NCBIfam" id="NF004163">
    <property type="entry name" value="PRK05627.1-6"/>
    <property type="match status" value="1"/>
</dbReference>
<name>A0A7R6TQV1_9RHOO</name>
<keyword evidence="10 15" id="KW-0274">FAD</keyword>
<keyword evidence="4 15" id="KW-0285">Flavoprotein</keyword>
<evidence type="ECO:0000256" key="3">
    <source>
        <dbReference type="ARBA" id="ARBA00005201"/>
    </source>
</evidence>
<evidence type="ECO:0000256" key="12">
    <source>
        <dbReference type="ARBA" id="ARBA00023268"/>
    </source>
</evidence>
<dbReference type="Gene3D" id="3.40.50.620">
    <property type="entry name" value="HUPs"/>
    <property type="match status" value="1"/>
</dbReference>
<keyword evidence="7 15" id="KW-0548">Nucleotidyltransferase</keyword>
<dbReference type="GO" id="GO:0008531">
    <property type="term" value="F:riboflavin kinase activity"/>
    <property type="evidence" value="ECO:0007669"/>
    <property type="project" value="UniProtKB-UniRule"/>
</dbReference>
<comment type="catalytic activity">
    <reaction evidence="14 15">
        <text>FMN + ATP + H(+) = FAD + diphosphate</text>
        <dbReference type="Rhea" id="RHEA:17237"/>
        <dbReference type="ChEBI" id="CHEBI:15378"/>
        <dbReference type="ChEBI" id="CHEBI:30616"/>
        <dbReference type="ChEBI" id="CHEBI:33019"/>
        <dbReference type="ChEBI" id="CHEBI:57692"/>
        <dbReference type="ChEBI" id="CHEBI:58210"/>
        <dbReference type="EC" id="2.7.7.2"/>
    </reaction>
</comment>
<gene>
    <name evidence="17" type="primary">ribF</name>
    <name evidence="17" type="ORF">ICHIAU1_21010</name>
</gene>
<evidence type="ECO:0000256" key="14">
    <source>
        <dbReference type="ARBA" id="ARBA00049494"/>
    </source>
</evidence>
<dbReference type="GO" id="GO:0006747">
    <property type="term" value="P:FAD biosynthetic process"/>
    <property type="evidence" value="ECO:0007669"/>
    <property type="project" value="UniProtKB-UniRule"/>
</dbReference>
<dbReference type="UniPathway" id="UPA00276">
    <property type="reaction ID" value="UER00406"/>
</dbReference>
<evidence type="ECO:0000256" key="2">
    <source>
        <dbReference type="ARBA" id="ARBA00004726"/>
    </source>
</evidence>
<evidence type="ECO:0000256" key="8">
    <source>
        <dbReference type="ARBA" id="ARBA00022741"/>
    </source>
</evidence>
<evidence type="ECO:0000313" key="18">
    <source>
        <dbReference type="Proteomes" id="UP000463961"/>
    </source>
</evidence>
<dbReference type="Gene3D" id="2.40.30.30">
    <property type="entry name" value="Riboflavin kinase-like"/>
    <property type="match status" value="1"/>
</dbReference>
<evidence type="ECO:0000256" key="15">
    <source>
        <dbReference type="PIRNR" id="PIRNR004491"/>
    </source>
</evidence>
<organism evidence="17 18">
    <name type="scientific">Fluviibacter phosphoraccumulans</name>
    <dbReference type="NCBI Taxonomy" id="1751046"/>
    <lineage>
        <taxon>Bacteria</taxon>
        <taxon>Pseudomonadati</taxon>
        <taxon>Pseudomonadota</taxon>
        <taxon>Betaproteobacteria</taxon>
        <taxon>Rhodocyclales</taxon>
        <taxon>Fluviibacteraceae</taxon>
        <taxon>Fluviibacter</taxon>
    </lineage>
</organism>
<keyword evidence="8 15" id="KW-0547">Nucleotide-binding</keyword>
<dbReference type="GO" id="GO:0009398">
    <property type="term" value="P:FMN biosynthetic process"/>
    <property type="evidence" value="ECO:0007669"/>
    <property type="project" value="UniProtKB-UniRule"/>
</dbReference>
<evidence type="ECO:0000256" key="5">
    <source>
        <dbReference type="ARBA" id="ARBA00022643"/>
    </source>
</evidence>
<keyword evidence="18" id="KW-1185">Reference proteome</keyword>
<dbReference type="SUPFAM" id="SSF52374">
    <property type="entry name" value="Nucleotidylyl transferase"/>
    <property type="match status" value="1"/>
</dbReference>
<reference evidence="18" key="1">
    <citation type="submission" date="2020-01" db="EMBL/GenBank/DDBJ databases">
        <title>Phosphoaccumulans saitamaens gen. nov., sp. nov., a polyphosphate accumulating bacterium isolated from surface river water.</title>
        <authorList>
            <person name="Watanabe K."/>
            <person name="Suda W."/>
        </authorList>
    </citation>
    <scope>NUCLEOTIDE SEQUENCE [LARGE SCALE GENOMIC DNA]</scope>
    <source>
        <strain evidence="18">ICHIAU1</strain>
    </source>
</reference>
<evidence type="ECO:0000313" key="17">
    <source>
        <dbReference type="EMBL" id="BBU69818.1"/>
    </source>
</evidence>
<comment type="similarity">
    <text evidence="15">Belongs to the ribF family.</text>
</comment>
<dbReference type="CDD" id="cd02064">
    <property type="entry name" value="FAD_synthetase_N"/>
    <property type="match status" value="1"/>
</dbReference>
<evidence type="ECO:0000256" key="11">
    <source>
        <dbReference type="ARBA" id="ARBA00022840"/>
    </source>
</evidence>
<dbReference type="GO" id="GO:0005524">
    <property type="term" value="F:ATP binding"/>
    <property type="evidence" value="ECO:0007669"/>
    <property type="project" value="UniProtKB-UniRule"/>
</dbReference>
<comment type="function">
    <text evidence="1">Catalyzes the phosphorylation of riboflavin to FMN followed by the adenylation of FMN to FAD.</text>
</comment>
<evidence type="ECO:0000256" key="4">
    <source>
        <dbReference type="ARBA" id="ARBA00022630"/>
    </source>
</evidence>
<comment type="pathway">
    <text evidence="3 15">Cofactor biosynthesis; FMN biosynthesis; FMN from riboflavin (ATP route): step 1/1.</text>
</comment>
<dbReference type="PANTHER" id="PTHR22749:SF6">
    <property type="entry name" value="RIBOFLAVIN KINASE"/>
    <property type="match status" value="1"/>
</dbReference>
<evidence type="ECO:0000256" key="1">
    <source>
        <dbReference type="ARBA" id="ARBA00002121"/>
    </source>
</evidence>
<evidence type="ECO:0000256" key="13">
    <source>
        <dbReference type="ARBA" id="ARBA00047880"/>
    </source>
</evidence>
<dbReference type="GO" id="GO:0003919">
    <property type="term" value="F:FMN adenylyltransferase activity"/>
    <property type="evidence" value="ECO:0007669"/>
    <property type="project" value="UniProtKB-UniRule"/>
</dbReference>
<dbReference type="NCBIfam" id="NF004160">
    <property type="entry name" value="PRK05627.1-3"/>
    <property type="match status" value="1"/>
</dbReference>
<comment type="catalytic activity">
    <reaction evidence="13 15">
        <text>riboflavin + ATP = FMN + ADP + H(+)</text>
        <dbReference type="Rhea" id="RHEA:14357"/>
        <dbReference type="ChEBI" id="CHEBI:15378"/>
        <dbReference type="ChEBI" id="CHEBI:30616"/>
        <dbReference type="ChEBI" id="CHEBI:57986"/>
        <dbReference type="ChEBI" id="CHEBI:58210"/>
        <dbReference type="ChEBI" id="CHEBI:456216"/>
        <dbReference type="EC" id="2.7.1.26"/>
    </reaction>
</comment>
<dbReference type="NCBIfam" id="TIGR00083">
    <property type="entry name" value="ribF"/>
    <property type="match status" value="1"/>
</dbReference>
<accession>A0A7R6TQV1</accession>
<dbReference type="PANTHER" id="PTHR22749">
    <property type="entry name" value="RIBOFLAVIN KINASE/FMN ADENYLYLTRANSFERASE"/>
    <property type="match status" value="1"/>
</dbReference>
<keyword evidence="5 15" id="KW-0288">FMN</keyword>
<keyword evidence="6 15" id="KW-0808">Transferase</keyword>
<dbReference type="Pfam" id="PF06574">
    <property type="entry name" value="FAD_syn"/>
    <property type="match status" value="1"/>
</dbReference>
<dbReference type="UniPathway" id="UPA00277">
    <property type="reaction ID" value="UER00407"/>
</dbReference>
<dbReference type="InterPro" id="IPR023468">
    <property type="entry name" value="Riboflavin_kinase"/>
</dbReference>
<dbReference type="InterPro" id="IPR002606">
    <property type="entry name" value="Riboflavin_kinase_bac"/>
</dbReference>
<dbReference type="EC" id="2.7.7.2" evidence="15"/>
<dbReference type="AlphaFoldDB" id="A0A7R6TQV1"/>
<evidence type="ECO:0000256" key="6">
    <source>
        <dbReference type="ARBA" id="ARBA00022679"/>
    </source>
</evidence>
<dbReference type="OrthoDB" id="9803667at2"/>
<keyword evidence="12" id="KW-0511">Multifunctional enzyme</keyword>
<protein>
    <recommendedName>
        <fullName evidence="15">Riboflavin biosynthesis protein</fullName>
    </recommendedName>
    <domain>
        <recommendedName>
            <fullName evidence="15">Riboflavin kinase</fullName>
            <ecNumber evidence="15">2.7.1.26</ecNumber>
        </recommendedName>
        <alternativeName>
            <fullName evidence="15">Flavokinase</fullName>
        </alternativeName>
    </domain>
    <domain>
        <recommendedName>
            <fullName evidence="15">FMN adenylyltransferase</fullName>
            <ecNumber evidence="15">2.7.7.2</ecNumber>
        </recommendedName>
        <alternativeName>
            <fullName evidence="15">FAD pyrophosphorylase</fullName>
        </alternativeName>
        <alternativeName>
            <fullName evidence="15">FAD synthase</fullName>
        </alternativeName>
    </domain>
</protein>
<dbReference type="SUPFAM" id="SSF82114">
    <property type="entry name" value="Riboflavin kinase-like"/>
    <property type="match status" value="1"/>
</dbReference>
<dbReference type="EC" id="2.7.1.26" evidence="15"/>
<dbReference type="Proteomes" id="UP000463961">
    <property type="component" value="Chromosome"/>
</dbReference>
<keyword evidence="11 15" id="KW-0067">ATP-binding</keyword>
<dbReference type="InterPro" id="IPR015865">
    <property type="entry name" value="Riboflavin_kinase_bac/euk"/>
</dbReference>
<evidence type="ECO:0000256" key="7">
    <source>
        <dbReference type="ARBA" id="ARBA00022695"/>
    </source>
</evidence>
<dbReference type="InterPro" id="IPR015864">
    <property type="entry name" value="FAD_synthase"/>
</dbReference>
<dbReference type="InterPro" id="IPR014729">
    <property type="entry name" value="Rossmann-like_a/b/a_fold"/>
</dbReference>
<dbReference type="Pfam" id="PF01687">
    <property type="entry name" value="Flavokinase"/>
    <property type="match status" value="1"/>
</dbReference>
<dbReference type="SMART" id="SM00904">
    <property type="entry name" value="Flavokinase"/>
    <property type="match status" value="1"/>
</dbReference>
<dbReference type="EMBL" id="AP022345">
    <property type="protein sequence ID" value="BBU69818.1"/>
    <property type="molecule type" value="Genomic_DNA"/>
</dbReference>
<evidence type="ECO:0000256" key="9">
    <source>
        <dbReference type="ARBA" id="ARBA00022777"/>
    </source>
</evidence>